<dbReference type="RefSeq" id="WP_105474829.1">
    <property type="nucleotide sequence ID" value="NZ_PVEO01000016.1"/>
</dbReference>
<evidence type="ECO:0000313" key="1">
    <source>
        <dbReference type="EMBL" id="PQV44894.1"/>
    </source>
</evidence>
<accession>A0A362WXK0</accession>
<gene>
    <name evidence="1" type="ORF">CLV33_11611</name>
</gene>
<reference evidence="1 2" key="1">
    <citation type="submission" date="2018-02" db="EMBL/GenBank/DDBJ databases">
        <title>Genomic Encyclopedia of Archaeal and Bacterial Type Strains, Phase II (KMG-II): from individual species to whole genera.</title>
        <authorList>
            <person name="Goeker M."/>
        </authorList>
    </citation>
    <scope>NUCLEOTIDE SEQUENCE [LARGE SCALE GENOMIC DNA]</scope>
    <source>
        <strain evidence="1 2">DSM 21165</strain>
    </source>
</reference>
<comment type="caution">
    <text evidence="1">The sequence shown here is derived from an EMBL/GenBank/DDBJ whole genome shotgun (WGS) entry which is preliminary data.</text>
</comment>
<sequence length="265" mass="31488">MKTTLVVHPDYRDLGHKIKDAISNFNSYTKVLGAAERNVIKNVTINGKVYTVKSFKIPNIINQIVYRFFRKSKAERSYIYANKLLGLGIKTPIPIAYQKQTTPLAFKRSFYISEFVDCDLTYRALTTDFNIKDHEIILRAFTRFTYTLHEKGVHFLDHSPGNTLISRTKHGYDFYLVDLNRMEFKTLDFETRIKNFSKLTIHKPMIKVMSNEYAKCTGEDETKIFNAMWEYTRAFQENYYRKIRIKKRIFFWKKKYKDRVSKSPI</sequence>
<dbReference type="EMBL" id="PVEO01000016">
    <property type="protein sequence ID" value="PQV44894.1"/>
    <property type="molecule type" value="Genomic_DNA"/>
</dbReference>
<dbReference type="AlphaFoldDB" id="A0A362WXK0"/>
<dbReference type="Proteomes" id="UP000251545">
    <property type="component" value="Unassembled WGS sequence"/>
</dbReference>
<protein>
    <submittedName>
        <fullName evidence="1">Lipopolysaccharide kinase (Kdo/WaaP) family protein</fullName>
    </submittedName>
</protein>
<dbReference type="SUPFAM" id="SSF56112">
    <property type="entry name" value="Protein kinase-like (PK-like)"/>
    <property type="match status" value="1"/>
</dbReference>
<dbReference type="InterPro" id="IPR011009">
    <property type="entry name" value="Kinase-like_dom_sf"/>
</dbReference>
<dbReference type="GO" id="GO:0016301">
    <property type="term" value="F:kinase activity"/>
    <property type="evidence" value="ECO:0007669"/>
    <property type="project" value="UniProtKB-KW"/>
</dbReference>
<keyword evidence="1" id="KW-0418">Kinase</keyword>
<keyword evidence="1" id="KW-0808">Transferase</keyword>
<organism evidence="1 2">
    <name type="scientific">Jejuia pallidilutea</name>
    <dbReference type="NCBI Taxonomy" id="504487"/>
    <lineage>
        <taxon>Bacteria</taxon>
        <taxon>Pseudomonadati</taxon>
        <taxon>Bacteroidota</taxon>
        <taxon>Flavobacteriia</taxon>
        <taxon>Flavobacteriales</taxon>
        <taxon>Flavobacteriaceae</taxon>
        <taxon>Jejuia</taxon>
    </lineage>
</organism>
<name>A0A362WXK0_9FLAO</name>
<proteinExistence type="predicted"/>
<evidence type="ECO:0000313" key="2">
    <source>
        <dbReference type="Proteomes" id="UP000251545"/>
    </source>
</evidence>
<dbReference type="Pfam" id="PF06293">
    <property type="entry name" value="Kdo"/>
    <property type="match status" value="1"/>
</dbReference>